<gene>
    <name evidence="8" type="ORF">CYME_CMS067C</name>
</gene>
<evidence type="ECO:0000313" key="8">
    <source>
        <dbReference type="EMBL" id="BAM82710.1"/>
    </source>
</evidence>
<dbReference type="Proteomes" id="UP000007014">
    <property type="component" value="Chromosome 19"/>
</dbReference>
<evidence type="ECO:0000256" key="6">
    <source>
        <dbReference type="SAM" id="Phobius"/>
    </source>
</evidence>
<organism evidence="8 9">
    <name type="scientific">Cyanidioschyzon merolae (strain NIES-3377 / 10D)</name>
    <name type="common">Unicellular red alga</name>
    <dbReference type="NCBI Taxonomy" id="280699"/>
    <lineage>
        <taxon>Eukaryota</taxon>
        <taxon>Rhodophyta</taxon>
        <taxon>Bangiophyceae</taxon>
        <taxon>Cyanidiales</taxon>
        <taxon>Cyanidiaceae</taxon>
        <taxon>Cyanidioschyzon</taxon>
    </lineage>
</organism>
<feature type="compositionally biased region" description="Polar residues" evidence="5">
    <location>
        <begin position="14"/>
        <end position="33"/>
    </location>
</feature>
<keyword evidence="9" id="KW-1185">Reference proteome</keyword>
<feature type="domain" description="DUF202" evidence="7">
    <location>
        <begin position="218"/>
        <end position="276"/>
    </location>
</feature>
<proteinExistence type="predicted"/>
<evidence type="ECO:0000256" key="5">
    <source>
        <dbReference type="SAM" id="MobiDB-lite"/>
    </source>
</evidence>
<evidence type="ECO:0000256" key="1">
    <source>
        <dbReference type="ARBA" id="ARBA00004127"/>
    </source>
</evidence>
<name>M1V721_CYAM1</name>
<evidence type="ECO:0000256" key="2">
    <source>
        <dbReference type="ARBA" id="ARBA00022692"/>
    </source>
</evidence>
<evidence type="ECO:0000256" key="4">
    <source>
        <dbReference type="ARBA" id="ARBA00023136"/>
    </source>
</evidence>
<feature type="region of interest" description="Disordered" evidence="5">
    <location>
        <begin position="79"/>
        <end position="153"/>
    </location>
</feature>
<dbReference type="OrthoDB" id="199599at2759"/>
<feature type="transmembrane region" description="Helical" evidence="6">
    <location>
        <begin position="293"/>
        <end position="312"/>
    </location>
</feature>
<dbReference type="Pfam" id="PF02656">
    <property type="entry name" value="DUF202"/>
    <property type="match status" value="1"/>
</dbReference>
<feature type="region of interest" description="Disordered" evidence="5">
    <location>
        <begin position="1"/>
        <end position="39"/>
    </location>
</feature>
<feature type="transmembrane region" description="Helical" evidence="6">
    <location>
        <begin position="252"/>
        <end position="273"/>
    </location>
</feature>
<dbReference type="GO" id="GO:0012505">
    <property type="term" value="C:endomembrane system"/>
    <property type="evidence" value="ECO:0007669"/>
    <property type="project" value="UniProtKB-SubCell"/>
</dbReference>
<dbReference type="InterPro" id="IPR003807">
    <property type="entry name" value="DUF202"/>
</dbReference>
<comment type="subcellular location">
    <subcellularLocation>
        <location evidence="1">Endomembrane system</location>
        <topology evidence="1">Multi-pass membrane protein</topology>
    </subcellularLocation>
</comment>
<accession>M1V721</accession>
<dbReference type="EMBL" id="AP006501">
    <property type="protein sequence ID" value="BAM82710.1"/>
    <property type="molecule type" value="Genomic_DNA"/>
</dbReference>
<evidence type="ECO:0000259" key="7">
    <source>
        <dbReference type="Pfam" id="PF02656"/>
    </source>
</evidence>
<dbReference type="GeneID" id="16997397"/>
<evidence type="ECO:0000313" key="9">
    <source>
        <dbReference type="Proteomes" id="UP000007014"/>
    </source>
</evidence>
<reference evidence="8 9" key="2">
    <citation type="journal article" date="2007" name="BMC Biol.">
        <title>A 100%-complete sequence reveals unusually simple genomic features in the hot-spring red alga Cyanidioschyzon merolae.</title>
        <authorList>
            <person name="Nozaki H."/>
            <person name="Takano H."/>
            <person name="Misumi O."/>
            <person name="Terasawa K."/>
            <person name="Matsuzaki M."/>
            <person name="Maruyama S."/>
            <person name="Nishida K."/>
            <person name="Yagisawa F."/>
            <person name="Yoshida Y."/>
            <person name="Fujiwara T."/>
            <person name="Takio S."/>
            <person name="Tamura K."/>
            <person name="Chung S.J."/>
            <person name="Nakamura S."/>
            <person name="Kuroiwa H."/>
            <person name="Tanaka K."/>
            <person name="Sato N."/>
            <person name="Kuroiwa T."/>
        </authorList>
    </citation>
    <scope>NUCLEOTIDE SEQUENCE [LARGE SCALE GENOMIC DNA]</scope>
    <source>
        <strain evidence="8 9">10D</strain>
    </source>
</reference>
<keyword evidence="2 6" id="KW-0812">Transmembrane</keyword>
<dbReference type="AlphaFoldDB" id="M1V721"/>
<protein>
    <recommendedName>
        <fullName evidence="7">DUF202 domain-containing protein</fullName>
    </recommendedName>
</protein>
<dbReference type="KEGG" id="cme:CYME_CMS067C"/>
<dbReference type="HOGENOM" id="CLU_889537_0_0_1"/>
<feature type="compositionally biased region" description="Basic and acidic residues" evidence="5">
    <location>
        <begin position="79"/>
        <end position="95"/>
    </location>
</feature>
<keyword evidence="3 6" id="KW-1133">Transmembrane helix</keyword>
<dbReference type="RefSeq" id="XP_005538746.1">
    <property type="nucleotide sequence ID" value="XM_005538689.1"/>
</dbReference>
<sequence>MTLLHFRGRRQAETSRASTEINSENRSHSSTGGALNPSEANTEHDEVMAELHDLLVRELTDCGLIDLFTSQSLPQYASEKDTLTDAGSEKQHKATELGNGASGGVFQHWTGPSRPAPADLLTVESPHGRTEEPSGNRGSFQRDVPPLEDQNEPISRAMQRIRAALRRWKPLHGEVDLETLERLKNSIVERSAWFLREQAEQRARWKAMRQNPAYVVEDFTANQRTFFSWIRTSFRMVLTGAAIGKLLHGTSVIILGVLYAALGLICIAAGTMHFYHWQRTLYNHRYLRDSRPFIVVFLGITATSVVALMACWK</sequence>
<reference evidence="8 9" key="1">
    <citation type="journal article" date="2004" name="Nature">
        <title>Genome sequence of the ultrasmall unicellular red alga Cyanidioschyzon merolae 10D.</title>
        <authorList>
            <person name="Matsuzaki M."/>
            <person name="Misumi O."/>
            <person name="Shin-i T."/>
            <person name="Maruyama S."/>
            <person name="Takahara M."/>
            <person name="Miyagishima S."/>
            <person name="Mori T."/>
            <person name="Nishida K."/>
            <person name="Yagisawa F."/>
            <person name="Nishida K."/>
            <person name="Yoshida Y."/>
            <person name="Nishimura Y."/>
            <person name="Nakao S."/>
            <person name="Kobayashi T."/>
            <person name="Momoyama Y."/>
            <person name="Higashiyama T."/>
            <person name="Minoda A."/>
            <person name="Sano M."/>
            <person name="Nomoto H."/>
            <person name="Oishi K."/>
            <person name="Hayashi H."/>
            <person name="Ohta F."/>
            <person name="Nishizaka S."/>
            <person name="Haga S."/>
            <person name="Miura S."/>
            <person name="Morishita T."/>
            <person name="Kabeya Y."/>
            <person name="Terasawa K."/>
            <person name="Suzuki Y."/>
            <person name="Ishii Y."/>
            <person name="Asakawa S."/>
            <person name="Takano H."/>
            <person name="Ohta N."/>
            <person name="Kuroiwa H."/>
            <person name="Tanaka K."/>
            <person name="Shimizu N."/>
            <person name="Sugano S."/>
            <person name="Sato N."/>
            <person name="Nozaki H."/>
            <person name="Ogasawara N."/>
            <person name="Kohara Y."/>
            <person name="Kuroiwa T."/>
        </authorList>
    </citation>
    <scope>NUCLEOTIDE SEQUENCE [LARGE SCALE GENOMIC DNA]</scope>
    <source>
        <strain evidence="8 9">10D</strain>
    </source>
</reference>
<evidence type="ECO:0000256" key="3">
    <source>
        <dbReference type="ARBA" id="ARBA00022989"/>
    </source>
</evidence>
<dbReference type="Gramene" id="CMS067CT">
    <property type="protein sequence ID" value="CMS067CT"/>
    <property type="gene ID" value="CMS067C"/>
</dbReference>
<keyword evidence="4 6" id="KW-0472">Membrane</keyword>